<feature type="non-terminal residue" evidence="1">
    <location>
        <position position="1"/>
    </location>
</feature>
<gene>
    <name evidence="1" type="ORF">BCR44DRAFT_1436098</name>
</gene>
<sequence>LRSVQILLANGYGPPELEWTPLSATAMSALEAQVAAAVKGKTYGTSNQSNVILAVLYDGSYATGEWLKVLATIACTAHRVDSRHH</sequence>
<proteinExistence type="predicted"/>
<keyword evidence="2" id="KW-1185">Reference proteome</keyword>
<dbReference type="AlphaFoldDB" id="A0A1Y2HJA4"/>
<protein>
    <submittedName>
        <fullName evidence="1">Uncharacterized protein</fullName>
    </submittedName>
</protein>
<name>A0A1Y2HJA4_9FUNG</name>
<evidence type="ECO:0000313" key="2">
    <source>
        <dbReference type="Proteomes" id="UP000193411"/>
    </source>
</evidence>
<evidence type="ECO:0000313" key="1">
    <source>
        <dbReference type="EMBL" id="ORZ34629.1"/>
    </source>
</evidence>
<organism evidence="1 2">
    <name type="scientific">Catenaria anguillulae PL171</name>
    <dbReference type="NCBI Taxonomy" id="765915"/>
    <lineage>
        <taxon>Eukaryota</taxon>
        <taxon>Fungi</taxon>
        <taxon>Fungi incertae sedis</taxon>
        <taxon>Blastocladiomycota</taxon>
        <taxon>Blastocladiomycetes</taxon>
        <taxon>Blastocladiales</taxon>
        <taxon>Catenariaceae</taxon>
        <taxon>Catenaria</taxon>
    </lineage>
</organism>
<dbReference type="Proteomes" id="UP000193411">
    <property type="component" value="Unassembled WGS sequence"/>
</dbReference>
<accession>A0A1Y2HJA4</accession>
<dbReference type="EMBL" id="MCFL01000027">
    <property type="protein sequence ID" value="ORZ34629.1"/>
    <property type="molecule type" value="Genomic_DNA"/>
</dbReference>
<comment type="caution">
    <text evidence="1">The sequence shown here is derived from an EMBL/GenBank/DDBJ whole genome shotgun (WGS) entry which is preliminary data.</text>
</comment>
<reference evidence="1 2" key="1">
    <citation type="submission" date="2016-07" db="EMBL/GenBank/DDBJ databases">
        <title>Pervasive Adenine N6-methylation of Active Genes in Fungi.</title>
        <authorList>
            <consortium name="DOE Joint Genome Institute"/>
            <person name="Mondo S.J."/>
            <person name="Dannebaum R.O."/>
            <person name="Kuo R.C."/>
            <person name="Labutti K."/>
            <person name="Haridas S."/>
            <person name="Kuo A."/>
            <person name="Salamov A."/>
            <person name="Ahrendt S.R."/>
            <person name="Lipzen A."/>
            <person name="Sullivan W."/>
            <person name="Andreopoulos W.B."/>
            <person name="Clum A."/>
            <person name="Lindquist E."/>
            <person name="Daum C."/>
            <person name="Ramamoorthy G.K."/>
            <person name="Gryganskyi A."/>
            <person name="Culley D."/>
            <person name="Magnuson J.K."/>
            <person name="James T.Y."/>
            <person name="O'Malley M.A."/>
            <person name="Stajich J.E."/>
            <person name="Spatafora J.W."/>
            <person name="Visel A."/>
            <person name="Grigoriev I.V."/>
        </authorList>
    </citation>
    <scope>NUCLEOTIDE SEQUENCE [LARGE SCALE GENOMIC DNA]</scope>
    <source>
        <strain evidence="1 2">PL171</strain>
    </source>
</reference>